<evidence type="ECO:0000313" key="3">
    <source>
        <dbReference type="Proteomes" id="UP001055153"/>
    </source>
</evidence>
<comment type="caution">
    <text evidence="2">The sequence shown here is derived from an EMBL/GenBank/DDBJ whole genome shotgun (WGS) entry which is preliminary data.</text>
</comment>
<reference evidence="2" key="2">
    <citation type="submission" date="2021-08" db="EMBL/GenBank/DDBJ databases">
        <authorList>
            <person name="Tani A."/>
            <person name="Ola A."/>
            <person name="Ogura Y."/>
            <person name="Katsura K."/>
            <person name="Hayashi T."/>
        </authorList>
    </citation>
    <scope>NUCLEOTIDE SEQUENCE</scope>
    <source>
        <strain evidence="2">DSM 17168</strain>
    </source>
</reference>
<reference evidence="2" key="1">
    <citation type="journal article" date="2021" name="Front. Microbiol.">
        <title>Comprehensive Comparative Genomics and Phenotyping of Methylobacterium Species.</title>
        <authorList>
            <person name="Alessa O."/>
            <person name="Ogura Y."/>
            <person name="Fujitani Y."/>
            <person name="Takami H."/>
            <person name="Hayashi T."/>
            <person name="Sahin N."/>
            <person name="Tani A."/>
        </authorList>
    </citation>
    <scope>NUCLEOTIDE SEQUENCE</scope>
    <source>
        <strain evidence="2">DSM 17168</strain>
    </source>
</reference>
<dbReference type="Proteomes" id="UP001055153">
    <property type="component" value="Unassembled WGS sequence"/>
</dbReference>
<gene>
    <name evidence="2" type="ORF">GMJLKIPL_0809</name>
</gene>
<feature type="transmembrane region" description="Helical" evidence="1">
    <location>
        <begin position="12"/>
        <end position="36"/>
    </location>
</feature>
<keyword evidence="1" id="KW-0472">Membrane</keyword>
<dbReference type="RefSeq" id="WP_238233841.1">
    <property type="nucleotide sequence ID" value="NZ_BPQQ01000009.1"/>
</dbReference>
<accession>A0ABQ4S7F5</accession>
<evidence type="ECO:0008006" key="4">
    <source>
        <dbReference type="Google" id="ProtNLM"/>
    </source>
</evidence>
<dbReference type="EMBL" id="BPQQ01000009">
    <property type="protein sequence ID" value="GJD98896.1"/>
    <property type="molecule type" value="Genomic_DNA"/>
</dbReference>
<evidence type="ECO:0000256" key="1">
    <source>
        <dbReference type="SAM" id="Phobius"/>
    </source>
</evidence>
<name>A0ABQ4S7F5_9HYPH</name>
<protein>
    <recommendedName>
        <fullName evidence="4">Secreted protein</fullName>
    </recommendedName>
</protein>
<sequence length="89" mass="9280">MVMVMASVEVNGAVVAVMVMPLVAMAVAVAMVMMVVPMMVVAMARTVIVPLRGCGAREEHEGGGDQACDAKLHGRTLLGLDVSRLGKSR</sequence>
<evidence type="ECO:0000313" key="2">
    <source>
        <dbReference type="EMBL" id="GJD98896.1"/>
    </source>
</evidence>
<keyword evidence="3" id="KW-1185">Reference proteome</keyword>
<keyword evidence="1" id="KW-1133">Transmembrane helix</keyword>
<organism evidence="2 3">
    <name type="scientific">Methylobacterium isbiliense</name>
    <dbReference type="NCBI Taxonomy" id="315478"/>
    <lineage>
        <taxon>Bacteria</taxon>
        <taxon>Pseudomonadati</taxon>
        <taxon>Pseudomonadota</taxon>
        <taxon>Alphaproteobacteria</taxon>
        <taxon>Hyphomicrobiales</taxon>
        <taxon>Methylobacteriaceae</taxon>
        <taxon>Methylobacterium</taxon>
    </lineage>
</organism>
<keyword evidence="1" id="KW-0812">Transmembrane</keyword>
<proteinExistence type="predicted"/>